<dbReference type="Pfam" id="PF00651">
    <property type="entry name" value="BTB"/>
    <property type="match status" value="1"/>
</dbReference>
<dbReference type="Pfam" id="PF07707">
    <property type="entry name" value="BACK"/>
    <property type="match status" value="1"/>
</dbReference>
<dbReference type="InterPro" id="IPR011333">
    <property type="entry name" value="SKP1/BTB/POZ_sf"/>
</dbReference>
<sequence>MLDPQYNDQYFNKKDFDVKLVIDNKEIPAHRSILSEKSEYFKAMFSSDFAEANADRIVLKDVNLKAFEYVLKYMYINSNHEWFDKCIPSEELFEVLACAQFFMVDLASRLVKKLKNIRRNSLLLNDALAYSVDELVSHATEHILKQVTFCMNKQLFEELSPLAVEHLLKLSLHTLESDIFKALVWWMRNNPVHSDAFPRLLELIELHLLDEKQLEMLFQPTPLIERDFYETLLTEQQILAQRVQKVNNENVVKDNFRIVNGRKVLKDELNLVLARNAYCITIDLKHLFVLNCLKFDLKVNAGYAITVSKNMRRWECVIDHFEYNCVGLQVLYFDECAVRFVSIRFQDKFLYADISVSNIEALYSTDPFEKDHKTGLSIPNHHIETKLIDGYSMNDHVNHEVGGHDNIIYQFLQPYVIGSLKLLLNEESSYYVEVATKNGEWTRVFTEKHVTGWRIVTFVHQPVLFVKIVGTMAPTEDFHLYKFECPARCNTASPQKASMRCPYRQTSERMRRMLRRKYLNISRAKRHRT</sequence>
<organism evidence="2 3">
    <name type="scientific">Panagrellus redivivus</name>
    <name type="common">Microworm</name>
    <dbReference type="NCBI Taxonomy" id="6233"/>
    <lineage>
        <taxon>Eukaryota</taxon>
        <taxon>Metazoa</taxon>
        <taxon>Ecdysozoa</taxon>
        <taxon>Nematoda</taxon>
        <taxon>Chromadorea</taxon>
        <taxon>Rhabditida</taxon>
        <taxon>Tylenchina</taxon>
        <taxon>Panagrolaimomorpha</taxon>
        <taxon>Panagrolaimoidea</taxon>
        <taxon>Panagrolaimidae</taxon>
        <taxon>Panagrellus</taxon>
    </lineage>
</organism>
<evidence type="ECO:0000313" key="3">
    <source>
        <dbReference type="WBParaSite" id="Pan_g8310.t1"/>
    </source>
</evidence>
<dbReference type="Gene3D" id="3.30.710.10">
    <property type="entry name" value="Potassium Channel Kv1.1, Chain A"/>
    <property type="match status" value="1"/>
</dbReference>
<dbReference type="Proteomes" id="UP000492821">
    <property type="component" value="Unassembled WGS sequence"/>
</dbReference>
<dbReference type="PANTHER" id="PTHR46306:SF1">
    <property type="entry name" value="BTB_POZ DOMAIN-CONTAINING PROTEIN 9"/>
    <property type="match status" value="1"/>
</dbReference>
<dbReference type="WBParaSite" id="Pan_g8310.t1">
    <property type="protein sequence ID" value="Pan_g8310.t1"/>
    <property type="gene ID" value="Pan_g8310"/>
</dbReference>
<reference evidence="3" key="2">
    <citation type="submission" date="2020-10" db="UniProtKB">
        <authorList>
            <consortium name="WormBaseParasite"/>
        </authorList>
    </citation>
    <scope>IDENTIFICATION</scope>
</reference>
<evidence type="ECO:0000259" key="1">
    <source>
        <dbReference type="PROSITE" id="PS50097"/>
    </source>
</evidence>
<name>A0A7E5A131_PANRE</name>
<dbReference type="PANTHER" id="PTHR46306">
    <property type="entry name" value="BTB/POZ DOMAIN-CONTAINING PROTEIN 9"/>
    <property type="match status" value="1"/>
</dbReference>
<protein>
    <submittedName>
        <fullName evidence="3">BTB domain-containing protein</fullName>
    </submittedName>
</protein>
<dbReference type="CDD" id="cd18186">
    <property type="entry name" value="BTB_POZ_ZBTB_KLHL-like"/>
    <property type="match status" value="1"/>
</dbReference>
<dbReference type="GO" id="GO:0005737">
    <property type="term" value="C:cytoplasm"/>
    <property type="evidence" value="ECO:0007669"/>
    <property type="project" value="TreeGrafter"/>
</dbReference>
<dbReference type="SUPFAM" id="SSF54695">
    <property type="entry name" value="POZ domain"/>
    <property type="match status" value="1"/>
</dbReference>
<dbReference type="GO" id="GO:0048512">
    <property type="term" value="P:circadian behavior"/>
    <property type="evidence" value="ECO:0007669"/>
    <property type="project" value="TreeGrafter"/>
</dbReference>
<evidence type="ECO:0000313" key="2">
    <source>
        <dbReference type="Proteomes" id="UP000492821"/>
    </source>
</evidence>
<dbReference type="SMART" id="SM00225">
    <property type="entry name" value="BTB"/>
    <property type="match status" value="1"/>
</dbReference>
<reference evidence="2" key="1">
    <citation type="journal article" date="2013" name="Genetics">
        <title>The draft genome and transcriptome of Panagrellus redivivus are shaped by the harsh demands of a free-living lifestyle.</title>
        <authorList>
            <person name="Srinivasan J."/>
            <person name="Dillman A.R."/>
            <person name="Macchietto M.G."/>
            <person name="Heikkinen L."/>
            <person name="Lakso M."/>
            <person name="Fracchia K.M."/>
            <person name="Antoshechkin I."/>
            <person name="Mortazavi A."/>
            <person name="Wong G."/>
            <person name="Sternberg P.W."/>
        </authorList>
    </citation>
    <scope>NUCLEOTIDE SEQUENCE [LARGE SCALE GENOMIC DNA]</scope>
    <source>
        <strain evidence="2">MT8872</strain>
    </source>
</reference>
<accession>A0A7E5A131</accession>
<dbReference type="Gene3D" id="1.25.40.420">
    <property type="match status" value="1"/>
</dbReference>
<dbReference type="InterPro" id="IPR052407">
    <property type="entry name" value="BTB_POZ_domain_cont_9"/>
</dbReference>
<keyword evidence="2" id="KW-1185">Reference proteome</keyword>
<dbReference type="InterPro" id="IPR011705">
    <property type="entry name" value="BACK"/>
</dbReference>
<dbReference type="AlphaFoldDB" id="A0A7E5A131"/>
<proteinExistence type="predicted"/>
<dbReference type="InterPro" id="IPR000210">
    <property type="entry name" value="BTB/POZ_dom"/>
</dbReference>
<dbReference type="PROSITE" id="PS50097">
    <property type="entry name" value="BTB"/>
    <property type="match status" value="1"/>
</dbReference>
<feature type="domain" description="BTB" evidence="1">
    <location>
        <begin position="16"/>
        <end position="75"/>
    </location>
</feature>
<dbReference type="GO" id="GO:0050804">
    <property type="term" value="P:modulation of chemical synaptic transmission"/>
    <property type="evidence" value="ECO:0007669"/>
    <property type="project" value="TreeGrafter"/>
</dbReference>
<dbReference type="GO" id="GO:0008344">
    <property type="term" value="P:adult locomotory behavior"/>
    <property type="evidence" value="ECO:0007669"/>
    <property type="project" value="TreeGrafter"/>
</dbReference>